<dbReference type="InterPro" id="IPR036868">
    <property type="entry name" value="TusA-like_sf"/>
</dbReference>
<dbReference type="HAMAP" id="MF_00413">
    <property type="entry name" value="Thiourid_synth_A"/>
    <property type="match status" value="1"/>
</dbReference>
<comment type="function">
    <text evidence="3">Sulfur carrier protein which probably makes part of a sulfur-relay system.</text>
</comment>
<reference evidence="5" key="1">
    <citation type="submission" date="2022-11" db="EMBL/GenBank/DDBJ databases">
        <title>Alteromonas sp. nov., isolated from sea water of the Qingdao.</title>
        <authorList>
            <person name="Wang Q."/>
        </authorList>
    </citation>
    <scope>NUCLEOTIDE SEQUENCE</scope>
    <source>
        <strain evidence="5">ASW11-7</strain>
    </source>
</reference>
<keyword evidence="2 3" id="KW-0963">Cytoplasm</keyword>
<dbReference type="Gene3D" id="3.30.110.40">
    <property type="entry name" value="TusA-like domain"/>
    <property type="match status" value="1"/>
</dbReference>
<proteinExistence type="inferred from homology"/>
<comment type="similarity">
    <text evidence="1 3">Belongs to the sulfur carrier protein TusA family.</text>
</comment>
<gene>
    <name evidence="3 5" type="primary">tusA</name>
    <name evidence="5" type="ORF">OPS25_10510</name>
</gene>
<comment type="caution">
    <text evidence="5">The sequence shown here is derived from an EMBL/GenBank/DDBJ whole genome shotgun (WGS) entry which is preliminary data.</text>
</comment>
<dbReference type="Proteomes" id="UP001142810">
    <property type="component" value="Unassembled WGS sequence"/>
</dbReference>
<dbReference type="SUPFAM" id="SSF64307">
    <property type="entry name" value="SirA-like"/>
    <property type="match status" value="1"/>
</dbReference>
<evidence type="ECO:0000313" key="5">
    <source>
        <dbReference type="EMBL" id="MCW8108924.1"/>
    </source>
</evidence>
<evidence type="ECO:0000256" key="3">
    <source>
        <dbReference type="HAMAP-Rule" id="MF_00413"/>
    </source>
</evidence>
<dbReference type="InterPro" id="IPR022931">
    <property type="entry name" value="Sulphur_carrier_TusA"/>
</dbReference>
<dbReference type="NCBIfam" id="NF001423">
    <property type="entry name" value="PRK00299.1"/>
    <property type="match status" value="1"/>
</dbReference>
<protein>
    <recommendedName>
        <fullName evidence="3">Sulfur carrier protein TusA</fullName>
    </recommendedName>
</protein>
<keyword evidence="6" id="KW-1185">Reference proteome</keyword>
<comment type="subcellular location">
    <subcellularLocation>
        <location evidence="3">Cytoplasm</location>
    </subcellularLocation>
</comment>
<dbReference type="InterPro" id="IPR001455">
    <property type="entry name" value="TusA-like"/>
</dbReference>
<dbReference type="PANTHER" id="PTHR33279">
    <property type="entry name" value="SULFUR CARRIER PROTEIN YEDF-RELATED"/>
    <property type="match status" value="1"/>
</dbReference>
<dbReference type="PANTHER" id="PTHR33279:SF2">
    <property type="entry name" value="SULFUR CARRIER PROTEIN TUSA"/>
    <property type="match status" value="1"/>
</dbReference>
<feature type="domain" description="UPF0033" evidence="4">
    <location>
        <begin position="13"/>
        <end position="37"/>
    </location>
</feature>
<dbReference type="RefSeq" id="WP_265617674.1">
    <property type="nucleotide sequence ID" value="NZ_JAPFRD010000011.1"/>
</dbReference>
<feature type="active site" description="Cysteine persulfide intermediate" evidence="3">
    <location>
        <position position="20"/>
    </location>
</feature>
<evidence type="ECO:0000256" key="1">
    <source>
        <dbReference type="ARBA" id="ARBA00008984"/>
    </source>
</evidence>
<dbReference type="EMBL" id="JAPFRD010000011">
    <property type="protein sequence ID" value="MCW8108924.1"/>
    <property type="molecule type" value="Genomic_DNA"/>
</dbReference>
<organism evidence="5 6">
    <name type="scientific">Alteromonas aquimaris</name>
    <dbReference type="NCBI Taxonomy" id="2998417"/>
    <lineage>
        <taxon>Bacteria</taxon>
        <taxon>Pseudomonadati</taxon>
        <taxon>Pseudomonadota</taxon>
        <taxon>Gammaproteobacteria</taxon>
        <taxon>Alteromonadales</taxon>
        <taxon>Alteromonadaceae</taxon>
        <taxon>Alteromonas/Salinimonas group</taxon>
        <taxon>Alteromonas</taxon>
    </lineage>
</organism>
<dbReference type="PROSITE" id="PS01148">
    <property type="entry name" value="UPF0033"/>
    <property type="match status" value="1"/>
</dbReference>
<keyword evidence="5" id="KW-0808">Transferase</keyword>
<evidence type="ECO:0000259" key="4">
    <source>
        <dbReference type="PROSITE" id="PS01148"/>
    </source>
</evidence>
<accession>A0ABT3P828</accession>
<evidence type="ECO:0000313" key="6">
    <source>
        <dbReference type="Proteomes" id="UP001142810"/>
    </source>
</evidence>
<evidence type="ECO:0000256" key="2">
    <source>
        <dbReference type="ARBA" id="ARBA00022490"/>
    </source>
</evidence>
<sequence length="82" mass="9160">MRDSAAPDSDNRLDALGLRCPEPVMMTRLTLRKMTPGQTLLVIADDPSTARDIPSFCQFMQHSLVFSQTDTLPYEFVIEKGA</sequence>
<dbReference type="Pfam" id="PF01206">
    <property type="entry name" value="TusA"/>
    <property type="match status" value="1"/>
</dbReference>
<dbReference type="GO" id="GO:0016740">
    <property type="term" value="F:transferase activity"/>
    <property type="evidence" value="ECO:0007669"/>
    <property type="project" value="UniProtKB-KW"/>
</dbReference>
<name>A0ABT3P828_9ALTE</name>